<dbReference type="AlphaFoldDB" id="A0A0N8H5K7"/>
<protein>
    <submittedName>
        <fullName evidence="1">Uncharacterized protein</fullName>
    </submittedName>
</protein>
<accession>A0A0N8H5K7</accession>
<proteinExistence type="predicted"/>
<name>A0A0N8H5K7_9HYPO</name>
<reference evidence="1 2" key="1">
    <citation type="submission" date="2015-09" db="EMBL/GenBank/DDBJ databases">
        <title>Draft genome of a European isolate of the apple canker pathogen Neonectria ditissima.</title>
        <authorList>
            <person name="Gomez-Cortecero A."/>
            <person name="Harrison R.J."/>
            <person name="Armitage A.D."/>
        </authorList>
    </citation>
    <scope>NUCLEOTIDE SEQUENCE [LARGE SCALE GENOMIC DNA]</scope>
    <source>
        <strain evidence="1 2">R09/05</strain>
    </source>
</reference>
<dbReference type="OrthoDB" id="4636359at2759"/>
<organism evidence="1 2">
    <name type="scientific">Neonectria ditissima</name>
    <dbReference type="NCBI Taxonomy" id="78410"/>
    <lineage>
        <taxon>Eukaryota</taxon>
        <taxon>Fungi</taxon>
        <taxon>Dikarya</taxon>
        <taxon>Ascomycota</taxon>
        <taxon>Pezizomycotina</taxon>
        <taxon>Sordariomycetes</taxon>
        <taxon>Hypocreomycetidae</taxon>
        <taxon>Hypocreales</taxon>
        <taxon>Nectriaceae</taxon>
        <taxon>Neonectria</taxon>
    </lineage>
</organism>
<dbReference type="Proteomes" id="UP000050424">
    <property type="component" value="Unassembled WGS sequence"/>
</dbReference>
<dbReference type="EMBL" id="LKCW01000203">
    <property type="protein sequence ID" value="KPM36444.1"/>
    <property type="molecule type" value="Genomic_DNA"/>
</dbReference>
<gene>
    <name evidence="1" type="ORF">AK830_g10110</name>
</gene>
<comment type="caution">
    <text evidence="1">The sequence shown here is derived from an EMBL/GenBank/DDBJ whole genome shotgun (WGS) entry which is preliminary data.</text>
</comment>
<sequence length="195" mass="22354">MDPFWNIPPELRLNILLHLGSPRNIKPLSLASPAMCKQSQVSGLHINRAFVASHLPGELLHDALAIIQFPRQDATGSSETDLAVHHIKRWAAHRLPNPFVDGLATAPQPRFNWDWAILYRYKKETMDLLMLETLRCVHAYICSLYGAMFARCADAWLPSYYTNLDFPDNVFFDPLHPQPITISLRWEEILKNQPT</sequence>
<evidence type="ECO:0000313" key="2">
    <source>
        <dbReference type="Proteomes" id="UP000050424"/>
    </source>
</evidence>
<evidence type="ECO:0000313" key="1">
    <source>
        <dbReference type="EMBL" id="KPM36444.1"/>
    </source>
</evidence>
<keyword evidence="2" id="KW-1185">Reference proteome</keyword>